<keyword evidence="2 5" id="KW-0645">Protease</keyword>
<organism evidence="7 8">
    <name type="scientific">candidate division LCP-89 bacterium B3_LCP</name>
    <dbReference type="NCBI Taxonomy" id="2012998"/>
    <lineage>
        <taxon>Bacteria</taxon>
        <taxon>Pseudomonadati</taxon>
        <taxon>Bacteria division LCP-89</taxon>
    </lineage>
</organism>
<name>A0A532UYH0_UNCL8</name>
<dbReference type="GO" id="GO:0006508">
    <property type="term" value="P:proteolysis"/>
    <property type="evidence" value="ECO:0007669"/>
    <property type="project" value="UniProtKB-KW"/>
</dbReference>
<evidence type="ECO:0000313" key="8">
    <source>
        <dbReference type="Proteomes" id="UP000319619"/>
    </source>
</evidence>
<dbReference type="InterPro" id="IPR023828">
    <property type="entry name" value="Peptidase_S8_Ser-AS"/>
</dbReference>
<comment type="caution">
    <text evidence="7">The sequence shown here is derived from an EMBL/GenBank/DDBJ whole genome shotgun (WGS) entry which is preliminary data.</text>
</comment>
<dbReference type="Proteomes" id="UP000319619">
    <property type="component" value="Unassembled WGS sequence"/>
</dbReference>
<keyword evidence="3 5" id="KW-0378">Hydrolase</keyword>
<comment type="similarity">
    <text evidence="1 5">Belongs to the peptidase S8 family.</text>
</comment>
<dbReference type="InterPro" id="IPR036852">
    <property type="entry name" value="Peptidase_S8/S53_dom_sf"/>
</dbReference>
<feature type="active site" description="Charge relay system" evidence="5">
    <location>
        <position position="220"/>
    </location>
</feature>
<dbReference type="InterPro" id="IPR013784">
    <property type="entry name" value="Carb-bd-like_fold"/>
</dbReference>
<protein>
    <recommendedName>
        <fullName evidence="6">Peptidase S8/S53 domain-containing protein</fullName>
    </recommendedName>
</protein>
<feature type="active site" description="Charge relay system" evidence="5">
    <location>
        <position position="262"/>
    </location>
</feature>
<dbReference type="PROSITE" id="PS00138">
    <property type="entry name" value="SUBTILASE_SER"/>
    <property type="match status" value="1"/>
</dbReference>
<feature type="domain" description="Peptidase S8/S53" evidence="6">
    <location>
        <begin position="211"/>
        <end position="481"/>
    </location>
</feature>
<dbReference type="SUPFAM" id="SSF52743">
    <property type="entry name" value="Subtilisin-like"/>
    <property type="match status" value="1"/>
</dbReference>
<dbReference type="PRINTS" id="PR00723">
    <property type="entry name" value="SUBTILISIN"/>
</dbReference>
<dbReference type="InterPro" id="IPR015500">
    <property type="entry name" value="Peptidase_S8_subtilisin-rel"/>
</dbReference>
<evidence type="ECO:0000256" key="3">
    <source>
        <dbReference type="ARBA" id="ARBA00022801"/>
    </source>
</evidence>
<evidence type="ECO:0000313" key="7">
    <source>
        <dbReference type="EMBL" id="TKJ40003.1"/>
    </source>
</evidence>
<reference evidence="7 8" key="1">
    <citation type="submission" date="2017-06" db="EMBL/GenBank/DDBJ databases">
        <title>Novel microbial phyla capable of carbon fixation and sulfur reduction in deep-sea sediments.</title>
        <authorList>
            <person name="Huang J."/>
            <person name="Baker B."/>
            <person name="Wang Y."/>
        </authorList>
    </citation>
    <scope>NUCLEOTIDE SEQUENCE [LARGE SCALE GENOMIC DNA]</scope>
    <source>
        <strain evidence="7">B3_LCP</strain>
    </source>
</reference>
<proteinExistence type="inferred from homology"/>
<accession>A0A532UYH0</accession>
<dbReference type="AlphaFoldDB" id="A0A532UYH0"/>
<dbReference type="SUPFAM" id="SSF49452">
    <property type="entry name" value="Starch-binding domain-like"/>
    <property type="match status" value="1"/>
</dbReference>
<evidence type="ECO:0000256" key="2">
    <source>
        <dbReference type="ARBA" id="ARBA00022670"/>
    </source>
</evidence>
<evidence type="ECO:0000256" key="5">
    <source>
        <dbReference type="PROSITE-ProRule" id="PRU01240"/>
    </source>
</evidence>
<feature type="active site" description="Charge relay system" evidence="5">
    <location>
        <position position="435"/>
    </location>
</feature>
<gene>
    <name evidence="7" type="ORF">CEE37_09715</name>
</gene>
<evidence type="ECO:0000259" key="6">
    <source>
        <dbReference type="Pfam" id="PF00082"/>
    </source>
</evidence>
<dbReference type="Pfam" id="PF00082">
    <property type="entry name" value="Peptidase_S8"/>
    <property type="match status" value="1"/>
</dbReference>
<evidence type="ECO:0000256" key="4">
    <source>
        <dbReference type="ARBA" id="ARBA00022825"/>
    </source>
</evidence>
<dbReference type="InterPro" id="IPR050131">
    <property type="entry name" value="Peptidase_S8_subtilisin-like"/>
</dbReference>
<dbReference type="EMBL" id="NJBN01000006">
    <property type="protein sequence ID" value="TKJ40003.1"/>
    <property type="molecule type" value="Genomic_DNA"/>
</dbReference>
<dbReference type="Gene3D" id="3.40.50.200">
    <property type="entry name" value="Peptidase S8/S53 domain"/>
    <property type="match status" value="1"/>
</dbReference>
<evidence type="ECO:0000256" key="1">
    <source>
        <dbReference type="ARBA" id="ARBA00011073"/>
    </source>
</evidence>
<dbReference type="InterPro" id="IPR000209">
    <property type="entry name" value="Peptidase_S8/S53_dom"/>
</dbReference>
<sequence length="571" mass="63025">MLKSSYFERMVNMKQRPGISLLVFLTICCLVFTTNPAFSSEESHPYWVFLRDHDGAVTDISHLDPYAIERRLVRGIHGDGSQFDLPVADRYKEAILAIPGVSLRGESRWLNALSIKADSAALQTITAFPFVHSTQPVARMKTTSRLDDIESMTEYRRATVNERWGEYDQLKGTQPDPDAPYWRSDRAWYGPSLNQVRQTNALEAHYRGNHGHGIRIVVLDGGYQLGHEAFRHLDVIAQYDFINDDDDCDYDPTQDRRGQPAHGTGCMSVIGGYMPGNLIGLAHEASFILCKTEDTSNETVVEEDNWVRAVEWAESLGADVLSSSLSYQKWYELSDYDGEIPITSRAAQIAYELGMILCTSAGNEGPGAMTIGAPTDAEGVLSIGAVRPNGDLAGFSSRGPTADGRIKPDVCGQGVRVAAVRPGSWDRYAFWNGTSLSCPVVAGCMALLLADHPDWTPAQIYEATRETASHAERPDNDWGWGLINLEEAIHYPSISGWITDSDGIGMGGIKLQLFGEEETLRVVSGEYGFYRFSNLKWGTVRLQVVWKDGGTSAFETIVVPPSEEVDFLGGD</sequence>
<keyword evidence="4 5" id="KW-0720">Serine protease</keyword>
<dbReference type="PROSITE" id="PS51892">
    <property type="entry name" value="SUBTILASE"/>
    <property type="match status" value="1"/>
</dbReference>
<dbReference type="PANTHER" id="PTHR43806:SF67">
    <property type="entry name" value="EGF-LIKE DOMAIN-CONTAINING PROTEIN"/>
    <property type="match status" value="1"/>
</dbReference>
<dbReference type="GO" id="GO:0004252">
    <property type="term" value="F:serine-type endopeptidase activity"/>
    <property type="evidence" value="ECO:0007669"/>
    <property type="project" value="UniProtKB-UniRule"/>
</dbReference>
<dbReference type="GO" id="GO:0030246">
    <property type="term" value="F:carbohydrate binding"/>
    <property type="evidence" value="ECO:0007669"/>
    <property type="project" value="InterPro"/>
</dbReference>
<dbReference type="PANTHER" id="PTHR43806">
    <property type="entry name" value="PEPTIDASE S8"/>
    <property type="match status" value="1"/>
</dbReference>